<dbReference type="RefSeq" id="WP_307173892.1">
    <property type="nucleotide sequence ID" value="NZ_JAUSYP010000001.1"/>
</dbReference>
<dbReference type="Proteomes" id="UP001232755">
    <property type="component" value="Unassembled WGS sequence"/>
</dbReference>
<organism evidence="6 7">
    <name type="scientific">Streptomyces africanus</name>
    <dbReference type="NCBI Taxonomy" id="231024"/>
    <lineage>
        <taxon>Bacteria</taxon>
        <taxon>Bacillati</taxon>
        <taxon>Actinomycetota</taxon>
        <taxon>Actinomycetes</taxon>
        <taxon>Kitasatosporales</taxon>
        <taxon>Streptomycetaceae</taxon>
        <taxon>Streptomyces</taxon>
    </lineage>
</organism>
<dbReference type="InterPro" id="IPR006433">
    <property type="entry name" value="Prohead_protease"/>
</dbReference>
<proteinExistence type="predicted"/>
<protein>
    <submittedName>
        <fullName evidence="6">HK97 family phage prohead protease</fullName>
    </submittedName>
</protein>
<dbReference type="GO" id="GO:0006508">
    <property type="term" value="P:proteolysis"/>
    <property type="evidence" value="ECO:0007669"/>
    <property type="project" value="UniProtKB-KW"/>
</dbReference>
<dbReference type="Pfam" id="PF04586">
    <property type="entry name" value="Peptidase_S78"/>
    <property type="match status" value="1"/>
</dbReference>
<keyword evidence="2 6" id="KW-0645">Protease</keyword>
<evidence type="ECO:0000313" key="6">
    <source>
        <dbReference type="EMBL" id="MDQ0746900.1"/>
    </source>
</evidence>
<keyword evidence="3" id="KW-0378">Hydrolase</keyword>
<evidence type="ECO:0000259" key="5">
    <source>
        <dbReference type="Pfam" id="PF04586"/>
    </source>
</evidence>
<feature type="compositionally biased region" description="Pro residues" evidence="4">
    <location>
        <begin position="181"/>
        <end position="192"/>
    </location>
</feature>
<gene>
    <name evidence="6" type="ORF">QF034_001131</name>
</gene>
<sequence length="230" mass="24228">MLETRQFVFRADTEGDGRTLSGVVVPYSTRADIHENGRDFTEQIAPGACRDAAASGGVPILWAHDRSQVPIATATNLEERDDGLHMTARLLTHPLADAVREGVAEGAVRGASIGFSVPEGGDEWRGDERVIHRLQLREISITSFPAYVTTGVGVRSADAGPLTAGARAHRLRELALRAYAPPTPALDAPPSPSGADAPTEEDAADALAVLDAYFAAMKQGDGSGEPPPLN</sequence>
<evidence type="ECO:0000256" key="4">
    <source>
        <dbReference type="SAM" id="MobiDB-lite"/>
    </source>
</evidence>
<reference evidence="6 7" key="1">
    <citation type="submission" date="2023-07" db="EMBL/GenBank/DDBJ databases">
        <title>Comparative genomics of wheat-associated soil bacteria to identify genetic determinants of phenazine resistance.</title>
        <authorList>
            <person name="Mouncey N."/>
        </authorList>
    </citation>
    <scope>NUCLEOTIDE SEQUENCE [LARGE SCALE GENOMIC DNA]</scope>
    <source>
        <strain evidence="6 7">B3I12</strain>
    </source>
</reference>
<evidence type="ECO:0000313" key="7">
    <source>
        <dbReference type="Proteomes" id="UP001232755"/>
    </source>
</evidence>
<dbReference type="NCBIfam" id="TIGR01543">
    <property type="entry name" value="proheadase_HK97"/>
    <property type="match status" value="1"/>
</dbReference>
<evidence type="ECO:0000256" key="3">
    <source>
        <dbReference type="ARBA" id="ARBA00022801"/>
    </source>
</evidence>
<keyword evidence="7" id="KW-1185">Reference proteome</keyword>
<name>A0ABU0QHN9_9ACTN</name>
<feature type="region of interest" description="Disordered" evidence="4">
    <location>
        <begin position="181"/>
        <end position="202"/>
    </location>
</feature>
<comment type="caution">
    <text evidence="6">The sequence shown here is derived from an EMBL/GenBank/DDBJ whole genome shotgun (WGS) entry which is preliminary data.</text>
</comment>
<dbReference type="InterPro" id="IPR054613">
    <property type="entry name" value="Peptidase_S78_dom"/>
</dbReference>
<feature type="domain" description="Prohead serine protease" evidence="5">
    <location>
        <begin position="11"/>
        <end position="156"/>
    </location>
</feature>
<keyword evidence="1" id="KW-1188">Viral release from host cell</keyword>
<dbReference type="EMBL" id="JAUSYP010000001">
    <property type="protein sequence ID" value="MDQ0746900.1"/>
    <property type="molecule type" value="Genomic_DNA"/>
</dbReference>
<evidence type="ECO:0000256" key="1">
    <source>
        <dbReference type="ARBA" id="ARBA00022612"/>
    </source>
</evidence>
<evidence type="ECO:0000256" key="2">
    <source>
        <dbReference type="ARBA" id="ARBA00022670"/>
    </source>
</evidence>
<accession>A0ABU0QHN9</accession>
<dbReference type="GO" id="GO:0008233">
    <property type="term" value="F:peptidase activity"/>
    <property type="evidence" value="ECO:0007669"/>
    <property type="project" value="UniProtKB-KW"/>
</dbReference>